<feature type="non-terminal residue" evidence="1">
    <location>
        <position position="1"/>
    </location>
</feature>
<proteinExistence type="predicted"/>
<accession>A0ABN9B338</accession>
<protein>
    <submittedName>
        <fullName evidence="1">Uncharacterized protein</fullName>
    </submittedName>
</protein>
<reference evidence="1" key="1">
    <citation type="submission" date="2023-05" db="EMBL/GenBank/DDBJ databases">
        <authorList>
            <person name="Stuckert A."/>
        </authorList>
    </citation>
    <scope>NUCLEOTIDE SEQUENCE</scope>
</reference>
<gene>
    <name evidence="1" type="ORF">SPARVUS_LOCUS2142060</name>
</gene>
<dbReference type="Proteomes" id="UP001162483">
    <property type="component" value="Unassembled WGS sequence"/>
</dbReference>
<evidence type="ECO:0000313" key="1">
    <source>
        <dbReference type="EMBL" id="CAI9542719.1"/>
    </source>
</evidence>
<comment type="caution">
    <text evidence="1">The sequence shown here is derived from an EMBL/GenBank/DDBJ whole genome shotgun (WGS) entry which is preliminary data.</text>
</comment>
<dbReference type="EMBL" id="CATNWA010002371">
    <property type="protein sequence ID" value="CAI9542719.1"/>
    <property type="molecule type" value="Genomic_DNA"/>
</dbReference>
<name>A0ABN9B338_9NEOB</name>
<keyword evidence="2" id="KW-1185">Reference proteome</keyword>
<sequence>EGQFTLHAFQLLFFCIQNAQKVGYIVVNVIVNISACSSSTFRLQKKSRTCCIFSAQSCTGTWKNT</sequence>
<evidence type="ECO:0000313" key="2">
    <source>
        <dbReference type="Proteomes" id="UP001162483"/>
    </source>
</evidence>
<organism evidence="1 2">
    <name type="scientific">Staurois parvus</name>
    <dbReference type="NCBI Taxonomy" id="386267"/>
    <lineage>
        <taxon>Eukaryota</taxon>
        <taxon>Metazoa</taxon>
        <taxon>Chordata</taxon>
        <taxon>Craniata</taxon>
        <taxon>Vertebrata</taxon>
        <taxon>Euteleostomi</taxon>
        <taxon>Amphibia</taxon>
        <taxon>Batrachia</taxon>
        <taxon>Anura</taxon>
        <taxon>Neobatrachia</taxon>
        <taxon>Ranoidea</taxon>
        <taxon>Ranidae</taxon>
        <taxon>Staurois</taxon>
    </lineage>
</organism>